<feature type="domain" description="Metalloprotease TldD/E C-terminal" evidence="1">
    <location>
        <begin position="223"/>
        <end position="455"/>
    </location>
</feature>
<name>A0A6J7KUD2_9ZZZZ</name>
<dbReference type="Pfam" id="PF19289">
    <property type="entry name" value="PmbA_TldD_3rd"/>
    <property type="match status" value="1"/>
</dbReference>
<evidence type="ECO:0000313" key="2">
    <source>
        <dbReference type="EMBL" id="CAB4959151.1"/>
    </source>
</evidence>
<dbReference type="InterPro" id="IPR035068">
    <property type="entry name" value="TldD/PmbA_N"/>
</dbReference>
<dbReference type="EMBL" id="CAFBND010000138">
    <property type="protein sequence ID" value="CAB4959151.1"/>
    <property type="molecule type" value="Genomic_DNA"/>
</dbReference>
<evidence type="ECO:0000313" key="3">
    <source>
        <dbReference type="EMBL" id="CAB5032483.1"/>
    </source>
</evidence>
<dbReference type="PANTHER" id="PTHR43666:SF1">
    <property type="entry name" value="CONSERVED PROTEIN"/>
    <property type="match status" value="1"/>
</dbReference>
<gene>
    <name evidence="2" type="ORF">UFOPK3752_02163</name>
    <name evidence="3" type="ORF">UFOPK4150_01148</name>
</gene>
<dbReference type="EMBL" id="CAFBPU010000021">
    <property type="protein sequence ID" value="CAB5032483.1"/>
    <property type="molecule type" value="Genomic_DNA"/>
</dbReference>
<organism evidence="2">
    <name type="scientific">freshwater metagenome</name>
    <dbReference type="NCBI Taxonomy" id="449393"/>
    <lineage>
        <taxon>unclassified sequences</taxon>
        <taxon>metagenomes</taxon>
        <taxon>ecological metagenomes</taxon>
    </lineage>
</organism>
<dbReference type="GO" id="GO:0006508">
    <property type="term" value="P:proteolysis"/>
    <property type="evidence" value="ECO:0007669"/>
    <property type="project" value="InterPro"/>
</dbReference>
<dbReference type="InterPro" id="IPR045569">
    <property type="entry name" value="Metalloprtase-TldD/E_C"/>
</dbReference>
<dbReference type="SUPFAM" id="SSF111283">
    <property type="entry name" value="Putative modulator of DNA gyrase, PmbA/TldD"/>
    <property type="match status" value="1"/>
</dbReference>
<accession>A0A6J7KUD2</accession>
<dbReference type="PANTHER" id="PTHR43666">
    <property type="entry name" value="TLDD PROTEIN"/>
    <property type="match status" value="1"/>
</dbReference>
<sequence length="461" mass="48531">MSSPQEIVETALAASASRGCVVVVRSSSAANLRWARNTLTTNGETVGQSVTVVALVDLPDGVGSGSVTVTAPSLESLTDLVRRAETLARENGAADDALALAGDIAASSEWSDPPLVATGAAFLDLAPRLGDVFSRARAERIEHFGYAEQSVVTTYLGTSTGTRLRFADPEARLELTAKSHARSRSAWAGRAGRWLASLDVAPIESELRQGLAWQERHIDVAAGRHDAILTPAAVADLMIDLYWSSIGRDAHEGQSVWSRAGGGTRVGSSVADPRVSLISDPVMAGLEGIPFLAVGGSSSAASVFDNGLPVGAVEWIRDGVLENLITTRHSAAECGLAFRPGVDNLRLEVTGAAGDLADLVGRSDQGLLVTCLWYNRVVDPQTLLLTGLTRDGVYVVRGGEVIGAATNFRFNDSPVDVLTRVADAGVPVPTLAREMGDYFNRAAMPPLRVRDFNFSTVSQAS</sequence>
<evidence type="ECO:0000259" key="1">
    <source>
        <dbReference type="Pfam" id="PF19289"/>
    </source>
</evidence>
<protein>
    <submittedName>
        <fullName evidence="2">Unannotated protein</fullName>
    </submittedName>
</protein>
<dbReference type="AlphaFoldDB" id="A0A6J7KUD2"/>
<dbReference type="InterPro" id="IPR036059">
    <property type="entry name" value="TldD/PmbA_sf"/>
</dbReference>
<dbReference type="GO" id="GO:0008237">
    <property type="term" value="F:metallopeptidase activity"/>
    <property type="evidence" value="ECO:0007669"/>
    <property type="project" value="InterPro"/>
</dbReference>
<dbReference type="Gene3D" id="3.30.2290.10">
    <property type="entry name" value="PmbA/TldD superfamily"/>
    <property type="match status" value="1"/>
</dbReference>
<reference evidence="2" key="1">
    <citation type="submission" date="2020-05" db="EMBL/GenBank/DDBJ databases">
        <authorList>
            <person name="Chiriac C."/>
            <person name="Salcher M."/>
            <person name="Ghai R."/>
            <person name="Kavagutti S V."/>
        </authorList>
    </citation>
    <scope>NUCLEOTIDE SEQUENCE</scope>
</reference>
<proteinExistence type="predicted"/>